<gene>
    <name evidence="2" type="ORF">LX87_01642</name>
</gene>
<feature type="transmembrane region" description="Helical" evidence="1">
    <location>
        <begin position="187"/>
        <end position="212"/>
    </location>
</feature>
<feature type="transmembrane region" description="Helical" evidence="1">
    <location>
        <begin position="134"/>
        <end position="167"/>
    </location>
</feature>
<keyword evidence="1" id="KW-1133">Transmembrane helix</keyword>
<keyword evidence="1" id="KW-0812">Transmembrane</keyword>
<feature type="transmembrane region" description="Helical" evidence="1">
    <location>
        <begin position="327"/>
        <end position="344"/>
    </location>
</feature>
<proteinExistence type="predicted"/>
<dbReference type="EMBL" id="QLMC01000002">
    <property type="protein sequence ID" value="RAJ99945.1"/>
    <property type="molecule type" value="Genomic_DNA"/>
</dbReference>
<feature type="transmembrane region" description="Helical" evidence="1">
    <location>
        <begin position="351"/>
        <end position="369"/>
    </location>
</feature>
<dbReference type="Proteomes" id="UP000248790">
    <property type="component" value="Unassembled WGS sequence"/>
</dbReference>
<evidence type="ECO:0008006" key="4">
    <source>
        <dbReference type="Google" id="ProtNLM"/>
    </source>
</evidence>
<feature type="transmembrane region" description="Helical" evidence="1">
    <location>
        <begin position="302"/>
        <end position="321"/>
    </location>
</feature>
<name>A0A327X0S1_LARAB</name>
<evidence type="ECO:0000256" key="1">
    <source>
        <dbReference type="SAM" id="Phobius"/>
    </source>
</evidence>
<feature type="transmembrane region" description="Helical" evidence="1">
    <location>
        <begin position="30"/>
        <end position="49"/>
    </location>
</feature>
<keyword evidence="3" id="KW-1185">Reference proteome</keyword>
<reference evidence="2 3" key="1">
    <citation type="submission" date="2018-06" db="EMBL/GenBank/DDBJ databases">
        <title>Genomic Encyclopedia of Archaeal and Bacterial Type Strains, Phase II (KMG-II): from individual species to whole genera.</title>
        <authorList>
            <person name="Goeker M."/>
        </authorList>
    </citation>
    <scope>NUCLEOTIDE SEQUENCE [LARGE SCALE GENOMIC DNA]</scope>
    <source>
        <strain evidence="2 3">DSM 21851</strain>
    </source>
</reference>
<dbReference type="AlphaFoldDB" id="A0A327X0S1"/>
<feature type="transmembrane region" description="Helical" evidence="1">
    <location>
        <begin position="102"/>
        <end position="122"/>
    </location>
</feature>
<organism evidence="2 3">
    <name type="scientific">Larkinella arboricola</name>
    <dbReference type="NCBI Taxonomy" id="643671"/>
    <lineage>
        <taxon>Bacteria</taxon>
        <taxon>Pseudomonadati</taxon>
        <taxon>Bacteroidota</taxon>
        <taxon>Cytophagia</taxon>
        <taxon>Cytophagales</taxon>
        <taxon>Spirosomataceae</taxon>
        <taxon>Larkinella</taxon>
    </lineage>
</organism>
<feature type="transmembrane region" description="Helical" evidence="1">
    <location>
        <begin position="271"/>
        <end position="290"/>
    </location>
</feature>
<keyword evidence="1" id="KW-0472">Membrane</keyword>
<comment type="caution">
    <text evidence="2">The sequence shown here is derived from an EMBL/GenBank/DDBJ whole genome shotgun (WGS) entry which is preliminary data.</text>
</comment>
<feature type="transmembrane region" description="Helical" evidence="1">
    <location>
        <begin position="224"/>
        <end position="242"/>
    </location>
</feature>
<accession>A0A327X0S1</accession>
<sequence length="494" mass="56531">METANFVVPFADIYGKTTNHLLSFFRVNSTLQIVGLLLLLGLIRLPFLLSPPPLLIPELNWMLVGEQINNGNLLYRDIWDSVSPLSALVYWLLDLAFGRSHLAYHVAGTAVAAFQVFYFNWVMNVRDIYPDRNWIPGLIYALFLNMSFDCSTLSPTLLSTTFLLLAFGTLVKQMDRRGATDEVFEVGFYISLSALFYLPSALFLIWALMSLLLYTGASFRQHSLLLFGFAFPILLTVLYYYLADSLDDFNRNLLSSVFRVRQYDLTDFQTLAASLFLPFAMGTLGLLSLFRQTTRYVNFQQRCQQIMMIWGLTALVSVGLMPFLAPMLFIIFVPALAFFAAYYFQGIRREFIAELIFTGVFVFTLLILYQGALPLVRNWELGRLSALQVKPSPIDRLVQKQKILVIGEDISAYRNNQVATPYLNWDLAKYDLRSLDNYENVISVYDHLHKDPPSYIIDKENVIKKLFLRAPSLAALYEKTGQDGIYRRKEALSN</sequence>
<protein>
    <recommendedName>
        <fullName evidence="4">Dolichyl-phosphate-mannose-protein mannosyltransferase</fullName>
    </recommendedName>
</protein>
<evidence type="ECO:0000313" key="3">
    <source>
        <dbReference type="Proteomes" id="UP000248790"/>
    </source>
</evidence>
<evidence type="ECO:0000313" key="2">
    <source>
        <dbReference type="EMBL" id="RAJ99945.1"/>
    </source>
</evidence>